<evidence type="ECO:0000313" key="2">
    <source>
        <dbReference type="Proteomes" id="UP000237000"/>
    </source>
</evidence>
<dbReference type="InParanoid" id="A0A2P5EU59"/>
<protein>
    <submittedName>
        <fullName evidence="1">Uncharacterized protein</fullName>
    </submittedName>
</protein>
<reference evidence="2" key="1">
    <citation type="submission" date="2016-06" db="EMBL/GenBank/DDBJ databases">
        <title>Parallel loss of symbiosis genes in relatives of nitrogen-fixing non-legume Parasponia.</title>
        <authorList>
            <person name="Van Velzen R."/>
            <person name="Holmer R."/>
            <person name="Bu F."/>
            <person name="Rutten L."/>
            <person name="Van Zeijl A."/>
            <person name="Liu W."/>
            <person name="Santuari L."/>
            <person name="Cao Q."/>
            <person name="Sharma T."/>
            <person name="Shen D."/>
            <person name="Roswanjaya Y."/>
            <person name="Wardhani T."/>
            <person name="Kalhor M.S."/>
            <person name="Jansen J."/>
            <person name="Van den Hoogen J."/>
            <person name="Gungor B."/>
            <person name="Hartog M."/>
            <person name="Hontelez J."/>
            <person name="Verver J."/>
            <person name="Yang W.-C."/>
            <person name="Schijlen E."/>
            <person name="Repin R."/>
            <person name="Schilthuizen M."/>
            <person name="Schranz E."/>
            <person name="Heidstra R."/>
            <person name="Miyata K."/>
            <person name="Fedorova E."/>
            <person name="Kohlen W."/>
            <person name="Bisseling T."/>
            <person name="Smit S."/>
            <person name="Geurts R."/>
        </authorList>
    </citation>
    <scope>NUCLEOTIDE SEQUENCE [LARGE SCALE GENOMIC DNA]</scope>
    <source>
        <strain evidence="2">cv. RG33-2</strain>
    </source>
</reference>
<sequence>MVYEQVKDAGVISERYWSERNTAQEEIEQQTKGANEQENLFQEEKQAKKWFENRLRARIAGLEFGFHELKDIVIAQYPDLDWSFLGSTLTPILDTEDLTRANPSYPAELPVTEAD</sequence>
<dbReference type="OrthoDB" id="10528435at2759"/>
<evidence type="ECO:0000313" key="1">
    <source>
        <dbReference type="EMBL" id="PON89081.1"/>
    </source>
</evidence>
<dbReference type="Proteomes" id="UP000237000">
    <property type="component" value="Unassembled WGS sequence"/>
</dbReference>
<dbReference type="EMBL" id="JXTC01000098">
    <property type="protein sequence ID" value="PON89081.1"/>
    <property type="molecule type" value="Genomic_DNA"/>
</dbReference>
<proteinExistence type="predicted"/>
<organism evidence="1 2">
    <name type="scientific">Trema orientale</name>
    <name type="common">Charcoal tree</name>
    <name type="synonym">Celtis orientalis</name>
    <dbReference type="NCBI Taxonomy" id="63057"/>
    <lineage>
        <taxon>Eukaryota</taxon>
        <taxon>Viridiplantae</taxon>
        <taxon>Streptophyta</taxon>
        <taxon>Embryophyta</taxon>
        <taxon>Tracheophyta</taxon>
        <taxon>Spermatophyta</taxon>
        <taxon>Magnoliopsida</taxon>
        <taxon>eudicotyledons</taxon>
        <taxon>Gunneridae</taxon>
        <taxon>Pentapetalae</taxon>
        <taxon>rosids</taxon>
        <taxon>fabids</taxon>
        <taxon>Rosales</taxon>
        <taxon>Cannabaceae</taxon>
        <taxon>Trema</taxon>
    </lineage>
</organism>
<comment type="caution">
    <text evidence="1">The sequence shown here is derived from an EMBL/GenBank/DDBJ whole genome shotgun (WGS) entry which is preliminary data.</text>
</comment>
<accession>A0A2P5EU59</accession>
<gene>
    <name evidence="1" type="ORF">TorRG33x02_151560</name>
</gene>
<keyword evidence="2" id="KW-1185">Reference proteome</keyword>
<name>A0A2P5EU59_TREOI</name>
<dbReference type="AlphaFoldDB" id="A0A2P5EU59"/>